<dbReference type="AlphaFoldDB" id="A0A9J6RPQ1"/>
<evidence type="ECO:0000313" key="1">
    <source>
        <dbReference type="EMBL" id="MCZ0866484.1"/>
    </source>
</evidence>
<dbReference type="EMBL" id="JAPTGG010000013">
    <property type="protein sequence ID" value="MCZ0866484.1"/>
    <property type="molecule type" value="Genomic_DNA"/>
</dbReference>
<evidence type="ECO:0000313" key="2">
    <source>
        <dbReference type="Proteomes" id="UP001069090"/>
    </source>
</evidence>
<sequence>MYNFDFNAHQQLSGSPKNDVQQAIEKANEKAHMGNFKVCVTTAGDVLVLPEFSVLMRDDIAEIVYDTDHGYSFKTSSN</sequence>
<comment type="caution">
    <text evidence="1">The sequence shown here is derived from an EMBL/GenBank/DDBJ whole genome shotgun (WGS) entry which is preliminary data.</text>
</comment>
<reference evidence="1 2" key="1">
    <citation type="submission" date="2022-12" db="EMBL/GenBank/DDBJ databases">
        <title>Dasania phycosphaerae sp. nov., isolated from particulate material of the south coast of Korea.</title>
        <authorList>
            <person name="Jiang Y."/>
        </authorList>
    </citation>
    <scope>NUCLEOTIDE SEQUENCE [LARGE SCALE GENOMIC DNA]</scope>
    <source>
        <strain evidence="1 2">GY-19</strain>
    </source>
</reference>
<dbReference type="Proteomes" id="UP001069090">
    <property type="component" value="Unassembled WGS sequence"/>
</dbReference>
<gene>
    <name evidence="1" type="ORF">O0V09_14830</name>
</gene>
<dbReference type="RefSeq" id="WP_257172043.1">
    <property type="nucleotide sequence ID" value="NZ_JAPTGG010000013.1"/>
</dbReference>
<keyword evidence="2" id="KW-1185">Reference proteome</keyword>
<name>A0A9J6RPQ1_9GAMM</name>
<accession>A0A9J6RPQ1</accession>
<proteinExistence type="predicted"/>
<organism evidence="1 2">
    <name type="scientific">Dasania phycosphaerae</name>
    <dbReference type="NCBI Taxonomy" id="2950436"/>
    <lineage>
        <taxon>Bacteria</taxon>
        <taxon>Pseudomonadati</taxon>
        <taxon>Pseudomonadota</taxon>
        <taxon>Gammaproteobacteria</taxon>
        <taxon>Cellvibrionales</taxon>
        <taxon>Spongiibacteraceae</taxon>
        <taxon>Dasania</taxon>
    </lineage>
</organism>
<protein>
    <submittedName>
        <fullName evidence="1">Uncharacterized protein</fullName>
    </submittedName>
</protein>